<dbReference type="Proteomes" id="UP000280861">
    <property type="component" value="Unassembled WGS sequence"/>
</dbReference>
<accession>A0A3P5WZB1</accession>
<evidence type="ECO:0000256" key="2">
    <source>
        <dbReference type="PROSITE-ProRule" id="PRU00335"/>
    </source>
</evidence>
<evidence type="ECO:0000313" key="4">
    <source>
        <dbReference type="EMBL" id="VDC20909.1"/>
    </source>
</evidence>
<evidence type="ECO:0000256" key="1">
    <source>
        <dbReference type="ARBA" id="ARBA00023125"/>
    </source>
</evidence>
<sequence length="202" mass="22017">MVANPRRRVDVTDAALRILGHDGSRALTHRAVDAAAQLPAGTCANYFPSRAALLLAMAQRIFERLAPDPSELQRLTSIPHDDALPEYVGYVVERLIRSPDLARALIELRLEAARSEEISAVVTPILRQGLIDDVSFHRERGFYGGQAMVTQLHHLVNGILLDHLTAPLDPTANPVGTAKDAARALALGWPSDETSDQPSRPK</sequence>
<organism evidence="4 5">
    <name type="scientific">Arthrobacter ulcerisalmonis</name>
    <dbReference type="NCBI Taxonomy" id="2483813"/>
    <lineage>
        <taxon>Bacteria</taxon>
        <taxon>Bacillati</taxon>
        <taxon>Actinomycetota</taxon>
        <taxon>Actinomycetes</taxon>
        <taxon>Micrococcales</taxon>
        <taxon>Micrococcaceae</taxon>
        <taxon>Arthrobacter</taxon>
    </lineage>
</organism>
<dbReference type="EMBL" id="UXAU01000011">
    <property type="protein sequence ID" value="VDC20909.1"/>
    <property type="molecule type" value="Genomic_DNA"/>
</dbReference>
<protein>
    <recommendedName>
        <fullName evidence="3">HTH tetR-type domain-containing protein</fullName>
    </recommendedName>
</protein>
<evidence type="ECO:0000313" key="5">
    <source>
        <dbReference type="Proteomes" id="UP000280861"/>
    </source>
</evidence>
<keyword evidence="5" id="KW-1185">Reference proteome</keyword>
<dbReference type="InterPro" id="IPR009057">
    <property type="entry name" value="Homeodomain-like_sf"/>
</dbReference>
<feature type="domain" description="HTH tetR-type" evidence="3">
    <location>
        <begin position="5"/>
        <end position="65"/>
    </location>
</feature>
<dbReference type="SUPFAM" id="SSF46689">
    <property type="entry name" value="Homeodomain-like"/>
    <property type="match status" value="1"/>
</dbReference>
<dbReference type="Gene3D" id="1.10.357.10">
    <property type="entry name" value="Tetracycline Repressor, domain 2"/>
    <property type="match status" value="1"/>
</dbReference>
<dbReference type="OrthoDB" id="7506349at2"/>
<dbReference type="InterPro" id="IPR041583">
    <property type="entry name" value="TetR_C_31"/>
</dbReference>
<dbReference type="AlphaFoldDB" id="A0A3P5WZB1"/>
<name>A0A3P5WZB1_9MICC</name>
<reference evidence="4 5" key="1">
    <citation type="submission" date="2018-11" db="EMBL/GenBank/DDBJ databases">
        <authorList>
            <person name="Criscuolo A."/>
        </authorList>
    </citation>
    <scope>NUCLEOTIDE SEQUENCE [LARGE SCALE GENOMIC DNA]</scope>
    <source>
        <strain evidence="4">AT11b</strain>
    </source>
</reference>
<dbReference type="PROSITE" id="PS50977">
    <property type="entry name" value="HTH_TETR_2"/>
    <property type="match status" value="1"/>
</dbReference>
<dbReference type="InterPro" id="IPR001647">
    <property type="entry name" value="HTH_TetR"/>
</dbReference>
<gene>
    <name evidence="4" type="ORF">PSET11_00629</name>
</gene>
<dbReference type="Pfam" id="PF17940">
    <property type="entry name" value="TetR_C_31"/>
    <property type="match status" value="1"/>
</dbReference>
<dbReference type="RefSeq" id="WP_124090647.1">
    <property type="nucleotide sequence ID" value="NZ_CBCRYA010000012.1"/>
</dbReference>
<feature type="DNA-binding region" description="H-T-H motif" evidence="2">
    <location>
        <begin position="28"/>
        <end position="47"/>
    </location>
</feature>
<evidence type="ECO:0000259" key="3">
    <source>
        <dbReference type="PROSITE" id="PS50977"/>
    </source>
</evidence>
<proteinExistence type="predicted"/>
<dbReference type="GO" id="GO:0003677">
    <property type="term" value="F:DNA binding"/>
    <property type="evidence" value="ECO:0007669"/>
    <property type="project" value="UniProtKB-UniRule"/>
</dbReference>
<keyword evidence="1 2" id="KW-0238">DNA-binding</keyword>